<comment type="similarity">
    <text evidence="1">Belongs to the arginine deiminase family.</text>
</comment>
<evidence type="ECO:0000313" key="5">
    <source>
        <dbReference type="EMBL" id="GAA3505548.1"/>
    </source>
</evidence>
<keyword evidence="6" id="KW-1185">Reference proteome</keyword>
<dbReference type="EMBL" id="BAAAXF010000083">
    <property type="protein sequence ID" value="GAA3505548.1"/>
    <property type="molecule type" value="Genomic_DNA"/>
</dbReference>
<protein>
    <recommendedName>
        <fullName evidence="4">Aspartate/ornithine carbamoyltransferase Asp/Orn-binding domain-containing protein</fullName>
    </recommendedName>
</protein>
<dbReference type="InterPro" id="IPR036901">
    <property type="entry name" value="Asp/Orn_carbamoylTrfase_sf"/>
</dbReference>
<dbReference type="SUPFAM" id="SSF53671">
    <property type="entry name" value="Aspartate/ornithine carbamoyltransferase"/>
    <property type="match status" value="1"/>
</dbReference>
<name>A0ABP6UCQ9_9ACTN</name>
<evidence type="ECO:0000313" key="6">
    <source>
        <dbReference type="Proteomes" id="UP001501455"/>
    </source>
</evidence>
<evidence type="ECO:0000256" key="3">
    <source>
        <dbReference type="ARBA" id="ARBA00022801"/>
    </source>
</evidence>
<feature type="domain" description="Aspartate/ornithine carbamoyltransferase Asp/Orn-binding" evidence="4">
    <location>
        <begin position="405"/>
        <end position="530"/>
    </location>
</feature>
<dbReference type="Pfam" id="PF02274">
    <property type="entry name" value="ADI"/>
    <property type="match status" value="1"/>
</dbReference>
<evidence type="ECO:0000259" key="4">
    <source>
        <dbReference type="Pfam" id="PF00185"/>
    </source>
</evidence>
<keyword evidence="3" id="KW-0378">Hydrolase</keyword>
<evidence type="ECO:0000256" key="2">
    <source>
        <dbReference type="ARBA" id="ARBA00022679"/>
    </source>
</evidence>
<dbReference type="NCBIfam" id="NF002381">
    <property type="entry name" value="PRK01388.1"/>
    <property type="match status" value="1"/>
</dbReference>
<dbReference type="Pfam" id="PF00185">
    <property type="entry name" value="OTCace"/>
    <property type="match status" value="1"/>
</dbReference>
<proteinExistence type="inferred from homology"/>
<reference evidence="6" key="1">
    <citation type="journal article" date="2019" name="Int. J. Syst. Evol. Microbiol.">
        <title>The Global Catalogue of Microorganisms (GCM) 10K type strain sequencing project: providing services to taxonomists for standard genome sequencing and annotation.</title>
        <authorList>
            <consortium name="The Broad Institute Genomics Platform"/>
            <consortium name="The Broad Institute Genome Sequencing Center for Infectious Disease"/>
            <person name="Wu L."/>
            <person name="Ma J."/>
        </authorList>
    </citation>
    <scope>NUCLEOTIDE SEQUENCE [LARGE SCALE GENOMIC DNA]</scope>
    <source>
        <strain evidence="6">JCM 4816</strain>
    </source>
</reference>
<evidence type="ECO:0000256" key="1">
    <source>
        <dbReference type="ARBA" id="ARBA00010206"/>
    </source>
</evidence>
<dbReference type="SUPFAM" id="SSF55909">
    <property type="entry name" value="Pentein"/>
    <property type="match status" value="1"/>
</dbReference>
<dbReference type="PANTHER" id="PTHR47271:SF2">
    <property type="entry name" value="ARGININE DEIMINASE"/>
    <property type="match status" value="1"/>
</dbReference>
<dbReference type="PANTHER" id="PTHR47271">
    <property type="entry name" value="ARGININE DEIMINASE"/>
    <property type="match status" value="1"/>
</dbReference>
<dbReference type="InterPro" id="IPR006131">
    <property type="entry name" value="Asp_carbamoyltransf_Asp/Orn-bd"/>
</dbReference>
<dbReference type="Gene3D" id="3.40.50.1370">
    <property type="entry name" value="Aspartate/ornithine carbamoyltransferase"/>
    <property type="match status" value="2"/>
</dbReference>
<organism evidence="5 6">
    <name type="scientific">Streptomyces prasinosporus</name>
    <dbReference type="NCBI Taxonomy" id="68256"/>
    <lineage>
        <taxon>Bacteria</taxon>
        <taxon>Bacillati</taxon>
        <taxon>Actinomycetota</taxon>
        <taxon>Actinomycetes</taxon>
        <taxon>Kitasatosporales</taxon>
        <taxon>Streptomycetaceae</taxon>
        <taxon>Streptomyces</taxon>
        <taxon>Streptomyces albogriseolus group</taxon>
    </lineage>
</organism>
<comment type="caution">
    <text evidence="5">The sequence shown here is derived from an EMBL/GenBank/DDBJ whole genome shotgun (WGS) entry which is preliminary data.</text>
</comment>
<accession>A0ABP6UCQ9</accession>
<gene>
    <name evidence="5" type="ORF">GCM10019016_126610</name>
</gene>
<dbReference type="Gene3D" id="3.75.10.10">
    <property type="entry name" value="L-arginine/glycine Amidinotransferase, Chain A"/>
    <property type="match status" value="1"/>
</dbReference>
<keyword evidence="2" id="KW-0808">Transferase</keyword>
<dbReference type="Gene3D" id="1.10.3930.10">
    <property type="entry name" value="Arginine deiminase"/>
    <property type="match status" value="1"/>
</dbReference>
<dbReference type="Proteomes" id="UP001501455">
    <property type="component" value="Unassembled WGS sequence"/>
</dbReference>
<dbReference type="InterPro" id="IPR003876">
    <property type="entry name" value="Arg_deiminase"/>
</dbReference>
<dbReference type="PRINTS" id="PR01466">
    <property type="entry name" value="ARGDEIMINASE"/>
</dbReference>
<sequence>MNPFHAGSETGRLRQVILHRPGLELSRLTPRHVGALLFDDILGAKRAREEHDAFAQVLRDHGARVHCFADLLAHSLDVPGARDWLLDRIVTPATVGPALTDAVRAFCSDLDGETLAGHLIGGLPKSDLPLTAPHSLMWDALGTEEFALAPLPNHLFPRDNSCWIYDRLSVNPMAKPARRRESLHAEAVYRFHPMFAGTAPAPLLDGPVGTLEGGDVHVVGNGAVMVGMGERTTAQAVENLAARLFAEHTASRLIAVQLPSERAYMHLDTVLTMVDRDAFVLYPGLADSLRSWTLRPSERHEAGFAVTPNSDLATALAEALDLDKVRMLSAPQDLRNAEREQWDDGSNFLALAPGVVVGYERNVTTNTCLRKQGIEIVTVADTARVLGRMVDGIEYRGSAQSVVTDPAARSGARITLTEDVEEAVHRADFLHTDVWVSMGEPTDAWRDRVELPRPYRVDDKTMAATGNPDTGFMHCLPSLHDRGTRLGRQLFDTYGPAGLEVTDEVFSSPASLVFDQAENRLHTIKAVLVATLED</sequence>